<accession>A0A844ALE7</accession>
<proteinExistence type="predicted"/>
<dbReference type="RefSeq" id="WP_153547469.1">
    <property type="nucleotide sequence ID" value="NZ_WIXK01000004.1"/>
</dbReference>
<gene>
    <name evidence="1" type="ORF">GG681_09465</name>
</gene>
<comment type="caution">
    <text evidence="1">The sequence shown here is derived from an EMBL/GenBank/DDBJ whole genome shotgun (WGS) entry which is preliminary data.</text>
</comment>
<dbReference type="Proteomes" id="UP000436694">
    <property type="component" value="Unassembled WGS sequence"/>
</dbReference>
<dbReference type="EMBL" id="WIXK01000004">
    <property type="protein sequence ID" value="MQY42870.1"/>
    <property type="molecule type" value="Genomic_DNA"/>
</dbReference>
<dbReference type="AlphaFoldDB" id="A0A844ALE7"/>
<keyword evidence="2" id="KW-1185">Reference proteome</keyword>
<evidence type="ECO:0008006" key="3">
    <source>
        <dbReference type="Google" id="ProtNLM"/>
    </source>
</evidence>
<evidence type="ECO:0000313" key="2">
    <source>
        <dbReference type="Proteomes" id="UP000436694"/>
    </source>
</evidence>
<evidence type="ECO:0000313" key="1">
    <source>
        <dbReference type="EMBL" id="MQY42870.1"/>
    </source>
</evidence>
<name>A0A844ALE7_9RHOB</name>
<reference evidence="1 2" key="1">
    <citation type="submission" date="2019-10" db="EMBL/GenBank/DDBJ databases">
        <title>Epibacterium sp. nov., isolated from seawater.</title>
        <authorList>
            <person name="Zhang X."/>
            <person name="Li N."/>
        </authorList>
    </citation>
    <scope>NUCLEOTIDE SEQUENCE [LARGE SCALE GENOMIC DNA]</scope>
    <source>
        <strain evidence="1 2">SM1969</strain>
    </source>
</reference>
<organism evidence="1 2">
    <name type="scientific">Tritonibacter aquimaris</name>
    <dbReference type="NCBI Taxonomy" id="2663379"/>
    <lineage>
        <taxon>Bacteria</taxon>
        <taxon>Pseudomonadati</taxon>
        <taxon>Pseudomonadota</taxon>
        <taxon>Alphaproteobacteria</taxon>
        <taxon>Rhodobacterales</taxon>
        <taxon>Paracoccaceae</taxon>
        <taxon>Tritonibacter</taxon>
    </lineage>
</organism>
<sequence length="205" mass="21809">MRLILAIGAVLGLAACEVPETARPAHSAFAAPQLDGVQLKNLRGGYTVPLSSGAFVSYSFGVTDTTRGSYGRAGTGRALPVRVSIYGIAKDTGQKPRLIDPLPSISSRVVAKTATASEAVQYAKALAQRSFCNGGTVSENNSVPGTITNPAHIRRILVETKGDLLDPNYRVPADIRAGNAPVAEELPGRPGYWRVQLRCSLWREH</sequence>
<dbReference type="PROSITE" id="PS51257">
    <property type="entry name" value="PROKAR_LIPOPROTEIN"/>
    <property type="match status" value="1"/>
</dbReference>
<protein>
    <recommendedName>
        <fullName evidence="3">Lipoprotein</fullName>
    </recommendedName>
</protein>